<dbReference type="SUPFAM" id="SSF143120">
    <property type="entry name" value="YefM-like"/>
    <property type="match status" value="1"/>
</dbReference>
<name>A0A8J6XZ10_9CYAN</name>
<reference evidence="2" key="1">
    <citation type="submission" date="2020-09" db="EMBL/GenBank/DDBJ databases">
        <title>Iningainema tapete sp. nov. (Scytonemataceae, Cyanobacteria) from greenhouses in central Florida (USA) produces two types of nodularin with biosynthetic potential for microcystin-LR and anabaenopeptins.</title>
        <authorList>
            <person name="Berthold D.E."/>
            <person name="Lefler F.W."/>
            <person name="Huang I.-S."/>
            <person name="Abdulla H."/>
            <person name="Zimba P.V."/>
            <person name="Laughinghouse H.D. IV."/>
        </authorList>
    </citation>
    <scope>NUCLEOTIDE SEQUENCE</scope>
    <source>
        <strain evidence="2">BLCCT55</strain>
    </source>
</reference>
<evidence type="ECO:0000256" key="1">
    <source>
        <dbReference type="ARBA" id="ARBA00009981"/>
    </source>
</evidence>
<comment type="caution">
    <text evidence="2">The sequence shown here is derived from an EMBL/GenBank/DDBJ whole genome shotgun (WGS) entry which is preliminary data.</text>
</comment>
<protein>
    <submittedName>
        <fullName evidence="2">Type II toxin-antitoxin system Phd/YefM family antitoxin</fullName>
    </submittedName>
</protein>
<dbReference type="InterPro" id="IPR036165">
    <property type="entry name" value="YefM-like_sf"/>
</dbReference>
<organism evidence="2 3">
    <name type="scientific">Iningainema tapete BLCC-T55</name>
    <dbReference type="NCBI Taxonomy" id="2748662"/>
    <lineage>
        <taxon>Bacteria</taxon>
        <taxon>Bacillati</taxon>
        <taxon>Cyanobacteriota</taxon>
        <taxon>Cyanophyceae</taxon>
        <taxon>Nostocales</taxon>
        <taxon>Scytonemataceae</taxon>
        <taxon>Iningainema tapete</taxon>
    </lineage>
</organism>
<evidence type="ECO:0000313" key="3">
    <source>
        <dbReference type="Proteomes" id="UP000629098"/>
    </source>
</evidence>
<dbReference type="EMBL" id="JACXAE010000084">
    <property type="protein sequence ID" value="MBD2775738.1"/>
    <property type="molecule type" value="Genomic_DNA"/>
</dbReference>
<comment type="similarity">
    <text evidence="1">Belongs to the phD/YefM antitoxin family.</text>
</comment>
<dbReference type="AlphaFoldDB" id="A0A8J6XZ10"/>
<dbReference type="Proteomes" id="UP000629098">
    <property type="component" value="Unassembled WGS sequence"/>
</dbReference>
<proteinExistence type="inferred from homology"/>
<dbReference type="RefSeq" id="WP_190834549.1">
    <property type="nucleotide sequence ID" value="NZ_CAWPPI010000084.1"/>
</dbReference>
<sequence>MISLDNIHSFTDFQRNARKYAENIRETKQPVVLTINGEAALVVHEAHTFQEILERLQKAEEELQRIKFDTLRQDIESGLRQIEQGQGISGKEFFEKMRQRSQALQNPES</sequence>
<keyword evidence="3" id="KW-1185">Reference proteome</keyword>
<gene>
    <name evidence="2" type="ORF">ICL16_27685</name>
</gene>
<accession>A0A8J6XZ10</accession>
<evidence type="ECO:0000313" key="2">
    <source>
        <dbReference type="EMBL" id="MBD2775738.1"/>
    </source>
</evidence>